<dbReference type="Proteomes" id="UP001519328">
    <property type="component" value="Unassembled WGS sequence"/>
</dbReference>
<sequence>MKFYKITGIVFIIMSGLIYTLEKGFSLLSTSIVRAGFFSGAKTGGVPEIEASGFFGNLYVPLFLILGLLFIIYGFLKK</sequence>
<name>A0ABS4HGE2_9BACI</name>
<protein>
    <submittedName>
        <fullName evidence="2">Uncharacterized protein</fullName>
    </submittedName>
</protein>
<evidence type="ECO:0000256" key="1">
    <source>
        <dbReference type="SAM" id="Phobius"/>
    </source>
</evidence>
<keyword evidence="1" id="KW-1133">Transmembrane helix</keyword>
<proteinExistence type="predicted"/>
<organism evidence="2 3">
    <name type="scientific">Virgibacillus litoralis</name>
    <dbReference type="NCBI Taxonomy" id="578221"/>
    <lineage>
        <taxon>Bacteria</taxon>
        <taxon>Bacillati</taxon>
        <taxon>Bacillota</taxon>
        <taxon>Bacilli</taxon>
        <taxon>Bacillales</taxon>
        <taxon>Bacillaceae</taxon>
        <taxon>Virgibacillus</taxon>
    </lineage>
</organism>
<gene>
    <name evidence="2" type="ORF">J2Z82_002854</name>
</gene>
<reference evidence="2 3" key="1">
    <citation type="submission" date="2021-03" db="EMBL/GenBank/DDBJ databases">
        <title>Genomic Encyclopedia of Type Strains, Phase IV (KMG-IV): sequencing the most valuable type-strain genomes for metagenomic binning, comparative biology and taxonomic classification.</title>
        <authorList>
            <person name="Goeker M."/>
        </authorList>
    </citation>
    <scope>NUCLEOTIDE SEQUENCE [LARGE SCALE GENOMIC DNA]</scope>
    <source>
        <strain evidence="2 3">DSM 21085</strain>
    </source>
</reference>
<feature type="transmembrane region" description="Helical" evidence="1">
    <location>
        <begin position="59"/>
        <end position="76"/>
    </location>
</feature>
<keyword evidence="1" id="KW-0472">Membrane</keyword>
<keyword evidence="1" id="KW-0812">Transmembrane</keyword>
<keyword evidence="3" id="KW-1185">Reference proteome</keyword>
<dbReference type="EMBL" id="JAGGKK010000016">
    <property type="protein sequence ID" value="MBP1949898.1"/>
    <property type="molecule type" value="Genomic_DNA"/>
</dbReference>
<accession>A0ABS4HGE2</accession>
<evidence type="ECO:0000313" key="2">
    <source>
        <dbReference type="EMBL" id="MBP1949898.1"/>
    </source>
</evidence>
<comment type="caution">
    <text evidence="2">The sequence shown here is derived from an EMBL/GenBank/DDBJ whole genome shotgun (WGS) entry which is preliminary data.</text>
</comment>
<evidence type="ECO:0000313" key="3">
    <source>
        <dbReference type="Proteomes" id="UP001519328"/>
    </source>
</evidence>
<dbReference type="RefSeq" id="WP_209481374.1">
    <property type="nucleotide sequence ID" value="NZ_JAGGKK010000016.1"/>
</dbReference>